<dbReference type="Gene3D" id="3.40.50.300">
    <property type="entry name" value="P-loop containing nucleotide triphosphate hydrolases"/>
    <property type="match status" value="1"/>
</dbReference>
<reference evidence="1 3" key="1">
    <citation type="submission" date="2012-11" db="EMBL/GenBank/DDBJ databases">
        <title>Whole genome sequence of Acetobacter cibinongensis 4H-1.</title>
        <authorList>
            <person name="Azuma Y."/>
            <person name="Higashiura N."/>
            <person name="Hirakawa H."/>
            <person name="Matsushita K."/>
        </authorList>
    </citation>
    <scope>NUCLEOTIDE SEQUENCE [LARGE SCALE GENOMIC DNA]</scope>
    <source>
        <strain evidence="1 3">4H-1</strain>
    </source>
</reference>
<comment type="caution">
    <text evidence="1">The sequence shown here is derived from an EMBL/GenBank/DDBJ whole genome shotgun (WGS) entry which is preliminary data.</text>
</comment>
<dbReference type="RefSeq" id="WP_244877590.1">
    <property type="nucleotide sequence ID" value="NZ_BAMV01000009.1"/>
</dbReference>
<keyword evidence="4" id="KW-1185">Reference proteome</keyword>
<dbReference type="EMBL" id="BJVU01000020">
    <property type="protein sequence ID" value="GEL60056.1"/>
    <property type="molecule type" value="Genomic_DNA"/>
</dbReference>
<dbReference type="PIRSF" id="PIRSF007056">
    <property type="entry name" value="UCP007056"/>
    <property type="match status" value="1"/>
</dbReference>
<accession>A0A0D6N270</accession>
<organism evidence="1 3">
    <name type="scientific">Acetobacter cibinongensis</name>
    <dbReference type="NCBI Taxonomy" id="146475"/>
    <lineage>
        <taxon>Bacteria</taxon>
        <taxon>Pseudomonadati</taxon>
        <taxon>Pseudomonadota</taxon>
        <taxon>Alphaproteobacteria</taxon>
        <taxon>Acetobacterales</taxon>
        <taxon>Acetobacteraceae</taxon>
        <taxon>Acetobacter</taxon>
    </lineage>
</organism>
<proteinExistence type="predicted"/>
<protein>
    <submittedName>
        <fullName evidence="1">Mu-like prophage FluMu protein gp28</fullName>
    </submittedName>
</protein>
<dbReference type="EMBL" id="BAMV01000009">
    <property type="protein sequence ID" value="GAN60102.1"/>
    <property type="molecule type" value="Genomic_DNA"/>
</dbReference>
<dbReference type="Proteomes" id="UP000321891">
    <property type="component" value="Unassembled WGS sequence"/>
</dbReference>
<dbReference type="Proteomes" id="UP000032671">
    <property type="component" value="Unassembled WGS sequence"/>
</dbReference>
<reference evidence="2 4" key="2">
    <citation type="submission" date="2019-07" db="EMBL/GenBank/DDBJ databases">
        <title>Whole genome shotgun sequence of Acetobacter cibinongensis NBRC 16605.</title>
        <authorList>
            <person name="Hosoyama A."/>
            <person name="Uohara A."/>
            <person name="Ohji S."/>
            <person name="Ichikawa N."/>
        </authorList>
    </citation>
    <scope>NUCLEOTIDE SEQUENCE [LARGE SCALE GENOMIC DNA]</scope>
    <source>
        <strain evidence="2 4">NBRC 16605</strain>
    </source>
</reference>
<gene>
    <name evidence="1" type="ORF">Abci_009_007</name>
    <name evidence="2" type="ORF">ACI01nite_26580</name>
</gene>
<evidence type="ECO:0000313" key="1">
    <source>
        <dbReference type="EMBL" id="GAN60102.1"/>
    </source>
</evidence>
<evidence type="ECO:0000313" key="3">
    <source>
        <dbReference type="Proteomes" id="UP000032671"/>
    </source>
</evidence>
<dbReference type="InterPro" id="IPR012036">
    <property type="entry name" value="Phage_Mu_Gp28"/>
</dbReference>
<dbReference type="STRING" id="1231339.Abci_009_007"/>
<name>A0A0D6N270_9PROT</name>
<evidence type="ECO:0000313" key="2">
    <source>
        <dbReference type="EMBL" id="GEL60056.1"/>
    </source>
</evidence>
<accession>A0A6N3SVI2</accession>
<sequence length="540" mass="61227">MIPERTPQVPEIWDKADGDGHYALLKYQQTANDAILVYEVTVWEKSRRIGASWGVSWLSAMTGALLEAEGGMDVFYMGFEKDMTRQFISDTGDHARLLQLAASDMTEEIFNDPENPDKDLKVYRIDFASRNEVLGLPSVPRAFRSKQGLVIIDEAAFIDDLKAVLKAAFALLIWGGRIVIISSHNGEDNPFNELVQEIRAGKYPDRKLLRTTFDDALADGLYKRICEKQGKPWSAEAEAAWRDKIYREYGDDADEELRCIPSQGSGKYLPLTIIEKCQIADSVVIRWKCDDRFALLDEHIRQEQTLEFCREELLPLLKALPEDCPHFAGEDFGRSGDLTVIWILTLLASLVRSTPFTVELRNVPFESQRIILWFIFDNLPMFRAAKLDARGNGQHLAELTQQRYGTRVEAVMLSEAWYRDNMPPFKAAFEDMTLLIPKDRDTQDDLRALKMVRGVAKVPEQRTSESGSKGKRHGDAAIAAALAYAASREKPMEYECEIVPSQHQLDAQRRPDGSWSIEREIEADRLGIRSDDGLRGSVMV</sequence>
<dbReference type="AlphaFoldDB" id="A0A0D6N270"/>
<evidence type="ECO:0000313" key="4">
    <source>
        <dbReference type="Proteomes" id="UP000321891"/>
    </source>
</evidence>
<dbReference type="InterPro" id="IPR027417">
    <property type="entry name" value="P-loop_NTPase"/>
</dbReference>
<dbReference type="Gene3D" id="3.30.420.240">
    <property type="match status" value="1"/>
</dbReference>